<protein>
    <submittedName>
        <fullName evidence="1">Uncharacterized protein</fullName>
    </submittedName>
</protein>
<sequence>MLLHTAGFKDGRLYTSRVYAETRQIGFVLKSVASV</sequence>
<reference evidence="1" key="1">
    <citation type="journal article" date="2008" name="Proc. Natl. Acad. Sci. U.S.A.">
        <title>Whole-genome comparison of disease and carriage strains provides insights into virulence evolution in Neisseria meningitidis.</title>
        <authorList>
            <person name="Schoen C."/>
            <person name="Blom J."/>
            <person name="Claus H."/>
            <person name="Schramm-Glueck A."/>
            <person name="Brandt P."/>
            <person name="Mueller T."/>
            <person name="Goesmann A."/>
            <person name="Joseph B."/>
            <person name="Konietzny S."/>
            <person name="Kurzai O."/>
            <person name="Schmitt C."/>
            <person name="Friedrich T."/>
            <person name="Linke B."/>
            <person name="Vogel U."/>
            <person name="Frosch M."/>
        </authorList>
    </citation>
    <scope>NUCLEOTIDE SEQUENCE</scope>
    <source>
        <strain evidence="1">Alpha275</strain>
    </source>
</reference>
<accession>C6SLE2</accession>
<proteinExistence type="predicted"/>
<dbReference type="AlphaFoldDB" id="C6SLE2"/>
<evidence type="ECO:0000313" key="1">
    <source>
        <dbReference type="EMBL" id="CBA09005.1"/>
    </source>
</evidence>
<gene>
    <name evidence="1" type="ORF">NMW_1766</name>
</gene>
<organism evidence="1">
    <name type="scientific">Neisseria meningitidis alpha275</name>
    <dbReference type="NCBI Taxonomy" id="295996"/>
    <lineage>
        <taxon>Bacteria</taxon>
        <taxon>Pseudomonadati</taxon>
        <taxon>Pseudomonadota</taxon>
        <taxon>Betaproteobacteria</taxon>
        <taxon>Neisseriales</taxon>
        <taxon>Neisseriaceae</taxon>
        <taxon>Neisseria</taxon>
    </lineage>
</organism>
<name>C6SLE2_NEIME</name>
<dbReference type="EMBL" id="AM889138">
    <property type="protein sequence ID" value="CBA09005.1"/>
    <property type="molecule type" value="Genomic_DNA"/>
</dbReference>